<keyword evidence="2" id="KW-1185">Reference proteome</keyword>
<dbReference type="Proteomes" id="UP001230156">
    <property type="component" value="Unassembled WGS sequence"/>
</dbReference>
<dbReference type="PIRSF" id="PIRSF034110">
    <property type="entry name" value="DUF1203"/>
    <property type="match status" value="1"/>
</dbReference>
<evidence type="ECO:0000313" key="2">
    <source>
        <dbReference type="Proteomes" id="UP001230156"/>
    </source>
</evidence>
<accession>A0ABU0YJL5</accession>
<sequence length="156" mass="17380">MSFRISSLPVEPFMPLFGLSDEALLRHGARRAIADEKPGFPCRVTLADAEPGESLLLLNYQHLAEETSPYRAQGPIFVWEAAREGRVVVDAVPDYLAKRLLSIRAYDRDGMMLEADVIDGGELSPMIDRMFAIGGVDYLHAHFARRGCYAARIDRA</sequence>
<dbReference type="InterPro" id="IPR009593">
    <property type="entry name" value="DUF1203"/>
</dbReference>
<gene>
    <name evidence="1" type="ORF">Q8A70_09530</name>
</gene>
<comment type="caution">
    <text evidence="1">The sequence shown here is derived from an EMBL/GenBank/DDBJ whole genome shotgun (WGS) entry which is preliminary data.</text>
</comment>
<protein>
    <submittedName>
        <fullName evidence="1">DUF1203 domain-containing protein</fullName>
    </submittedName>
</protein>
<dbReference type="EMBL" id="JAUYVI010000003">
    <property type="protein sequence ID" value="MDQ7247907.1"/>
    <property type="molecule type" value="Genomic_DNA"/>
</dbReference>
<name>A0ABU0YJL5_9PROT</name>
<proteinExistence type="predicted"/>
<dbReference type="Pfam" id="PF06718">
    <property type="entry name" value="DUF1203"/>
    <property type="match status" value="1"/>
</dbReference>
<reference evidence="2" key="1">
    <citation type="submission" date="2023-08" db="EMBL/GenBank/DDBJ databases">
        <title>Rhodospirillaceae gen. nov., a novel taxon isolated from the Yangtze River Yuezi River estuary sludge.</title>
        <authorList>
            <person name="Ruan L."/>
        </authorList>
    </citation>
    <scope>NUCLEOTIDE SEQUENCE [LARGE SCALE GENOMIC DNA]</scope>
    <source>
        <strain evidence="2">R-7</strain>
    </source>
</reference>
<evidence type="ECO:0000313" key="1">
    <source>
        <dbReference type="EMBL" id="MDQ7247907.1"/>
    </source>
</evidence>
<organism evidence="1 2">
    <name type="scientific">Dongia sedimenti</name>
    <dbReference type="NCBI Taxonomy" id="3064282"/>
    <lineage>
        <taxon>Bacteria</taxon>
        <taxon>Pseudomonadati</taxon>
        <taxon>Pseudomonadota</taxon>
        <taxon>Alphaproteobacteria</taxon>
        <taxon>Rhodospirillales</taxon>
        <taxon>Dongiaceae</taxon>
        <taxon>Dongia</taxon>
    </lineage>
</organism>
<dbReference type="RefSeq" id="WP_379955350.1">
    <property type="nucleotide sequence ID" value="NZ_JAUYVI010000003.1"/>
</dbReference>